<feature type="region of interest" description="Disordered" evidence="5">
    <location>
        <begin position="1"/>
        <end position="47"/>
    </location>
</feature>
<dbReference type="Gene3D" id="3.90.190.10">
    <property type="entry name" value="Protein tyrosine phosphatase superfamily"/>
    <property type="match status" value="1"/>
</dbReference>
<feature type="compositionally biased region" description="Polar residues" evidence="5">
    <location>
        <begin position="232"/>
        <end position="248"/>
    </location>
</feature>
<evidence type="ECO:0000256" key="2">
    <source>
        <dbReference type="ARBA" id="ARBA00013064"/>
    </source>
</evidence>
<feature type="region of interest" description="Disordered" evidence="5">
    <location>
        <begin position="62"/>
        <end position="168"/>
    </location>
</feature>
<dbReference type="EMBL" id="KB932201">
    <property type="protein sequence ID" value="KCV72864.1"/>
    <property type="molecule type" value="Genomic_DNA"/>
</dbReference>
<feature type="domain" description="Tyrosine specific protein phosphatases" evidence="7">
    <location>
        <begin position="295"/>
        <end position="357"/>
    </location>
</feature>
<feature type="compositionally biased region" description="Low complexity" evidence="5">
    <location>
        <begin position="590"/>
        <end position="601"/>
    </location>
</feature>
<feature type="compositionally biased region" description="Low complexity" evidence="5">
    <location>
        <begin position="492"/>
        <end position="503"/>
    </location>
</feature>
<evidence type="ECO:0000256" key="1">
    <source>
        <dbReference type="ARBA" id="ARBA00008601"/>
    </source>
</evidence>
<feature type="compositionally biased region" description="Basic residues" evidence="5">
    <location>
        <begin position="510"/>
        <end position="522"/>
    </location>
</feature>
<dbReference type="InterPro" id="IPR029021">
    <property type="entry name" value="Prot-tyrosine_phosphatase-like"/>
</dbReference>
<feature type="compositionally biased region" description="Low complexity" evidence="5">
    <location>
        <begin position="537"/>
        <end position="548"/>
    </location>
</feature>
<keyword evidence="9" id="KW-1185">Reference proteome</keyword>
<protein>
    <recommendedName>
        <fullName evidence="2">protein-tyrosine-phosphatase</fullName>
        <ecNumber evidence="2">3.1.3.48</ecNumber>
    </recommendedName>
</protein>
<accession>A0A058ZER7</accession>
<dbReference type="PROSITE" id="PS00383">
    <property type="entry name" value="TYR_PHOSPHATASE_1"/>
    <property type="match status" value="1"/>
</dbReference>
<dbReference type="eggNOG" id="KOG1716">
    <property type="taxonomic scope" value="Eukaryota"/>
</dbReference>
<dbReference type="Proteomes" id="UP000030693">
    <property type="component" value="Unassembled WGS sequence"/>
</dbReference>
<dbReference type="PROSITE" id="PS50056">
    <property type="entry name" value="TYR_PHOSPHATASE_2"/>
    <property type="match status" value="1"/>
</dbReference>
<dbReference type="GeneID" id="20525162"/>
<comment type="similarity">
    <text evidence="1">Belongs to the protein-tyrosine phosphatase family. Non-receptor class dual specificity subfamily.</text>
</comment>
<evidence type="ECO:0000256" key="3">
    <source>
        <dbReference type="ARBA" id="ARBA00022801"/>
    </source>
</evidence>
<dbReference type="AlphaFoldDB" id="A0A058ZER7"/>
<dbReference type="STRING" id="691883.A0A058ZER7"/>
<evidence type="ECO:0000313" key="8">
    <source>
        <dbReference type="EMBL" id="KCV72864.1"/>
    </source>
</evidence>
<organism evidence="8">
    <name type="scientific">Fonticula alba</name>
    <name type="common">Slime mold</name>
    <dbReference type="NCBI Taxonomy" id="691883"/>
    <lineage>
        <taxon>Eukaryota</taxon>
        <taxon>Rotosphaerida</taxon>
        <taxon>Fonticulaceae</taxon>
        <taxon>Fonticula</taxon>
    </lineage>
</organism>
<dbReference type="RefSeq" id="XP_009492565.1">
    <property type="nucleotide sequence ID" value="XM_009494290.1"/>
</dbReference>
<feature type="compositionally biased region" description="Low complexity" evidence="5">
    <location>
        <begin position="1"/>
        <end position="16"/>
    </location>
</feature>
<evidence type="ECO:0000256" key="5">
    <source>
        <dbReference type="SAM" id="MobiDB-lite"/>
    </source>
</evidence>
<dbReference type="PROSITE" id="PS50054">
    <property type="entry name" value="TYR_PHOSPHATASE_DUAL"/>
    <property type="match status" value="1"/>
</dbReference>
<dbReference type="SUPFAM" id="SSF52799">
    <property type="entry name" value="(Phosphotyrosine protein) phosphatases II"/>
    <property type="match status" value="1"/>
</dbReference>
<feature type="compositionally biased region" description="Gly residues" evidence="5">
    <location>
        <begin position="153"/>
        <end position="164"/>
    </location>
</feature>
<dbReference type="EC" id="3.1.3.48" evidence="2"/>
<evidence type="ECO:0000259" key="6">
    <source>
        <dbReference type="PROSITE" id="PS50054"/>
    </source>
</evidence>
<keyword evidence="4" id="KW-0904">Protein phosphatase</keyword>
<dbReference type="InterPro" id="IPR020422">
    <property type="entry name" value="TYR_PHOSPHATASE_DUAL_dom"/>
</dbReference>
<proteinExistence type="inferred from homology"/>
<dbReference type="InterPro" id="IPR000340">
    <property type="entry name" value="Dual-sp_phosphatase_cat-dom"/>
</dbReference>
<dbReference type="PANTHER" id="PTHR10159">
    <property type="entry name" value="DUAL SPECIFICITY PROTEIN PHOSPHATASE"/>
    <property type="match status" value="1"/>
</dbReference>
<name>A0A058ZER7_FONAL</name>
<evidence type="ECO:0000259" key="7">
    <source>
        <dbReference type="PROSITE" id="PS50056"/>
    </source>
</evidence>
<reference evidence="8" key="1">
    <citation type="submission" date="2013-04" db="EMBL/GenBank/DDBJ databases">
        <title>The Genome Sequence of Fonticula alba ATCC 38817.</title>
        <authorList>
            <consortium name="The Broad Institute Genomics Platform"/>
            <person name="Russ C."/>
            <person name="Cuomo C."/>
            <person name="Burger G."/>
            <person name="Gray M.W."/>
            <person name="Holland P.W.H."/>
            <person name="King N."/>
            <person name="Lang F.B.F."/>
            <person name="Roger A.J."/>
            <person name="Ruiz-Trillo I."/>
            <person name="Brown M."/>
            <person name="Walker B."/>
            <person name="Young S."/>
            <person name="Zeng Q."/>
            <person name="Gargeya S."/>
            <person name="Fitzgerald M."/>
            <person name="Haas B."/>
            <person name="Abouelleil A."/>
            <person name="Allen A.W."/>
            <person name="Alvarado L."/>
            <person name="Arachchi H.M."/>
            <person name="Berlin A.M."/>
            <person name="Chapman S.B."/>
            <person name="Gainer-Dewar J."/>
            <person name="Goldberg J."/>
            <person name="Griggs A."/>
            <person name="Gujja S."/>
            <person name="Hansen M."/>
            <person name="Howarth C."/>
            <person name="Imamovic A."/>
            <person name="Ireland A."/>
            <person name="Larimer J."/>
            <person name="McCowan C."/>
            <person name="Murphy C."/>
            <person name="Pearson M."/>
            <person name="Poon T.W."/>
            <person name="Priest M."/>
            <person name="Roberts A."/>
            <person name="Saif S."/>
            <person name="Shea T."/>
            <person name="Sisk P."/>
            <person name="Sykes S."/>
            <person name="Wortman J."/>
            <person name="Nusbaum C."/>
            <person name="Birren B."/>
        </authorList>
    </citation>
    <scope>NUCLEOTIDE SEQUENCE [LARGE SCALE GENOMIC DNA]</scope>
    <source>
        <strain evidence="8">ATCC 38817</strain>
    </source>
</reference>
<dbReference type="GO" id="GO:0004725">
    <property type="term" value="F:protein tyrosine phosphatase activity"/>
    <property type="evidence" value="ECO:0007669"/>
    <property type="project" value="UniProtKB-EC"/>
</dbReference>
<evidence type="ECO:0000313" key="9">
    <source>
        <dbReference type="Proteomes" id="UP000030693"/>
    </source>
</evidence>
<dbReference type="GO" id="GO:0005737">
    <property type="term" value="C:cytoplasm"/>
    <property type="evidence" value="ECO:0007669"/>
    <property type="project" value="TreeGrafter"/>
</dbReference>
<feature type="region of interest" description="Disordered" evidence="5">
    <location>
        <begin position="219"/>
        <end position="271"/>
    </location>
</feature>
<dbReference type="Pfam" id="PF00782">
    <property type="entry name" value="DSPc"/>
    <property type="match status" value="1"/>
</dbReference>
<dbReference type="InterPro" id="IPR016130">
    <property type="entry name" value="Tyr_Pase_AS"/>
</dbReference>
<sequence>MSATPPAANAAAAPSAEPDHLSPSALKNMLAQGVPQRSNSLIDRRRNKVPSLKIAILSTGAGVAASNPGSSCSSPLSLEAPGLGGARGGDSNDLRPLPSPLGGGRSSSAPLHGPASKLSISTVLDEPSSAPPADARPPALNLPQPSIRQSQTVGGGGGGGGGAHAAGDDSIPSMVLPFLYLGGEHHARDAARLSTLGISALLNVAIECDVPPGAAAKMSPPLHGSIDPKQQIIPNSAPSSPELLNTINSSSSSSSSVTGSPDAGTSIAPAESITPPLPPVITSYCHLPIRDNLEEDIMQYFEPAFKYIDACRERSEKVLVHCAAGRSRSPTVVMAYLIAREGWTLAKAYEHVQNQRPFVCPNLGFMFILAECERVSKQRRASERTACDSPSCPLLGPMIVLPGDVPSEQCSCLASPRLASPFLSSAAIAAATAAADARTPLPLDGEYTVPILPHSLNTGGAGAEGNSGADASSIAAAIAATGTGPATGPGHRGSSSGTSTPPSIAEPLRHHPHPHQHQHQHQHPSGLTAAGPGGGPTSLAPFSSSTSSVSTQATEQILLGLNRASISSHPPRVLVLGGSDDGAAGDDADPGPASSSALAAAAPPPASRLADGTHAALAPSSAAPATTESTGGGGVFHAPISLDTLKQVPPFDTPSTTSSSSC</sequence>
<feature type="compositionally biased region" description="Low complexity" evidence="5">
    <location>
        <begin position="127"/>
        <end position="139"/>
    </location>
</feature>
<dbReference type="CDD" id="cd14498">
    <property type="entry name" value="DSP"/>
    <property type="match status" value="1"/>
</dbReference>
<dbReference type="OrthoDB" id="10252009at2759"/>
<dbReference type="PANTHER" id="PTHR10159:SF519">
    <property type="entry name" value="DUAL SPECIFICITY PROTEIN PHOSPHATASE MPK3"/>
    <property type="match status" value="1"/>
</dbReference>
<keyword evidence="3" id="KW-0378">Hydrolase</keyword>
<dbReference type="SMART" id="SM00195">
    <property type="entry name" value="DSPc"/>
    <property type="match status" value="1"/>
</dbReference>
<feature type="region of interest" description="Disordered" evidence="5">
    <location>
        <begin position="570"/>
        <end position="662"/>
    </location>
</feature>
<feature type="domain" description="Tyrosine-protein phosphatase" evidence="6">
    <location>
        <begin position="171"/>
        <end position="378"/>
    </location>
</feature>
<feature type="compositionally biased region" description="Low complexity" evidence="5">
    <location>
        <begin position="612"/>
        <end position="629"/>
    </location>
</feature>
<dbReference type="GO" id="GO:0043409">
    <property type="term" value="P:negative regulation of MAPK cascade"/>
    <property type="evidence" value="ECO:0007669"/>
    <property type="project" value="TreeGrafter"/>
</dbReference>
<feature type="region of interest" description="Disordered" evidence="5">
    <location>
        <begin position="481"/>
        <end position="548"/>
    </location>
</feature>
<dbReference type="InterPro" id="IPR000387">
    <property type="entry name" value="Tyr_Pase_dom"/>
</dbReference>
<evidence type="ECO:0000256" key="4">
    <source>
        <dbReference type="ARBA" id="ARBA00022912"/>
    </source>
</evidence>
<feature type="compositionally biased region" description="Low complexity" evidence="5">
    <location>
        <begin position="64"/>
        <end position="81"/>
    </location>
</feature>
<gene>
    <name evidence="8" type="ORF">H696_00437</name>
</gene>
<feature type="compositionally biased region" description="Polar residues" evidence="5">
    <location>
        <begin position="143"/>
        <end position="152"/>
    </location>
</feature>